<dbReference type="PANTHER" id="PTHR45138:SF9">
    <property type="entry name" value="DIGUANYLATE CYCLASE DGCM-RELATED"/>
    <property type="match status" value="1"/>
</dbReference>
<evidence type="ECO:0000256" key="3">
    <source>
        <dbReference type="SAM" id="MobiDB-lite"/>
    </source>
</evidence>
<dbReference type="InterPro" id="IPR050469">
    <property type="entry name" value="Diguanylate_Cyclase"/>
</dbReference>
<organism evidence="6 7">
    <name type="scientific">Sphingomonas faeni</name>
    <dbReference type="NCBI Taxonomy" id="185950"/>
    <lineage>
        <taxon>Bacteria</taxon>
        <taxon>Pseudomonadati</taxon>
        <taxon>Pseudomonadota</taxon>
        <taxon>Alphaproteobacteria</taxon>
        <taxon>Sphingomonadales</taxon>
        <taxon>Sphingomonadaceae</taxon>
        <taxon>Sphingomonas</taxon>
    </lineage>
</organism>
<dbReference type="PROSITE" id="PS50887">
    <property type="entry name" value="GGDEF"/>
    <property type="match status" value="1"/>
</dbReference>
<dbReference type="InterPro" id="IPR000160">
    <property type="entry name" value="GGDEF_dom"/>
</dbReference>
<evidence type="ECO:0000259" key="5">
    <source>
        <dbReference type="PROSITE" id="PS50887"/>
    </source>
</evidence>
<dbReference type="Gene3D" id="3.30.70.270">
    <property type="match status" value="1"/>
</dbReference>
<reference evidence="6 7" key="1">
    <citation type="submission" date="2018-04" db="EMBL/GenBank/DDBJ databases">
        <title>Genomic Encyclopedia of Type Strains, Phase III (KMG-III): the genomes of soil and plant-associated and newly described type strains.</title>
        <authorList>
            <person name="Whitman W."/>
        </authorList>
    </citation>
    <scope>NUCLEOTIDE SEQUENCE [LARGE SCALE GENOMIC DNA]</scope>
    <source>
        <strain evidence="6 7">MA-olki</strain>
    </source>
</reference>
<dbReference type="NCBIfam" id="TIGR00254">
    <property type="entry name" value="GGDEF"/>
    <property type="match status" value="1"/>
</dbReference>
<dbReference type="GO" id="GO:1902201">
    <property type="term" value="P:negative regulation of bacterial-type flagellum-dependent cell motility"/>
    <property type="evidence" value="ECO:0007669"/>
    <property type="project" value="TreeGrafter"/>
</dbReference>
<comment type="caution">
    <text evidence="6">The sequence shown here is derived from an EMBL/GenBank/DDBJ whole genome shotgun (WGS) entry which is preliminary data.</text>
</comment>
<keyword evidence="4" id="KW-0812">Transmembrane</keyword>
<feature type="domain" description="GGDEF" evidence="5">
    <location>
        <begin position="181"/>
        <end position="307"/>
    </location>
</feature>
<dbReference type="CDD" id="cd01949">
    <property type="entry name" value="GGDEF"/>
    <property type="match status" value="1"/>
</dbReference>
<name>A0A2T5TY54_9SPHN</name>
<feature type="transmembrane region" description="Helical" evidence="4">
    <location>
        <begin position="68"/>
        <end position="98"/>
    </location>
</feature>
<keyword evidence="4" id="KW-1133">Transmembrane helix</keyword>
<protein>
    <recommendedName>
        <fullName evidence="1">diguanylate cyclase</fullName>
        <ecNumber evidence="1">2.7.7.65</ecNumber>
    </recommendedName>
</protein>
<dbReference type="AlphaFoldDB" id="A0A2T5TY54"/>
<dbReference type="EC" id="2.7.7.65" evidence="1"/>
<feature type="region of interest" description="Disordered" evidence="3">
    <location>
        <begin position="1"/>
        <end position="21"/>
    </location>
</feature>
<dbReference type="PANTHER" id="PTHR45138">
    <property type="entry name" value="REGULATORY COMPONENTS OF SENSORY TRANSDUCTION SYSTEM"/>
    <property type="match status" value="1"/>
</dbReference>
<gene>
    <name evidence="6" type="ORF">C8J25_11121</name>
</gene>
<comment type="catalytic activity">
    <reaction evidence="2">
        <text>2 GTP = 3',3'-c-di-GMP + 2 diphosphate</text>
        <dbReference type="Rhea" id="RHEA:24898"/>
        <dbReference type="ChEBI" id="CHEBI:33019"/>
        <dbReference type="ChEBI" id="CHEBI:37565"/>
        <dbReference type="ChEBI" id="CHEBI:58805"/>
        <dbReference type="EC" id="2.7.7.65"/>
    </reaction>
</comment>
<dbReference type="SMART" id="SM00267">
    <property type="entry name" value="GGDEF"/>
    <property type="match status" value="1"/>
</dbReference>
<evidence type="ECO:0000313" key="7">
    <source>
        <dbReference type="Proteomes" id="UP000244013"/>
    </source>
</evidence>
<dbReference type="SUPFAM" id="SSF55073">
    <property type="entry name" value="Nucleotide cyclase"/>
    <property type="match status" value="1"/>
</dbReference>
<dbReference type="GO" id="GO:0005886">
    <property type="term" value="C:plasma membrane"/>
    <property type="evidence" value="ECO:0007669"/>
    <property type="project" value="TreeGrafter"/>
</dbReference>
<proteinExistence type="predicted"/>
<dbReference type="Proteomes" id="UP000244013">
    <property type="component" value="Unassembled WGS sequence"/>
</dbReference>
<keyword evidence="4" id="KW-0472">Membrane</keyword>
<dbReference type="EMBL" id="QAYE01000011">
    <property type="protein sequence ID" value="PTW44185.1"/>
    <property type="molecule type" value="Genomic_DNA"/>
</dbReference>
<dbReference type="Pfam" id="PF00990">
    <property type="entry name" value="GGDEF"/>
    <property type="match status" value="1"/>
</dbReference>
<dbReference type="InterPro" id="IPR043128">
    <property type="entry name" value="Rev_trsase/Diguanyl_cyclase"/>
</dbReference>
<accession>A0A2T5TY54</accession>
<feature type="transmembrane region" description="Helical" evidence="4">
    <location>
        <begin position="118"/>
        <end position="140"/>
    </location>
</feature>
<dbReference type="GO" id="GO:0052621">
    <property type="term" value="F:diguanylate cyclase activity"/>
    <property type="evidence" value="ECO:0007669"/>
    <property type="project" value="UniProtKB-EC"/>
</dbReference>
<evidence type="ECO:0000256" key="2">
    <source>
        <dbReference type="ARBA" id="ARBA00034247"/>
    </source>
</evidence>
<evidence type="ECO:0000313" key="6">
    <source>
        <dbReference type="EMBL" id="PTW44185.1"/>
    </source>
</evidence>
<feature type="compositionally biased region" description="Low complexity" evidence="3">
    <location>
        <begin position="1"/>
        <end position="13"/>
    </location>
</feature>
<evidence type="ECO:0000256" key="4">
    <source>
        <dbReference type="SAM" id="Phobius"/>
    </source>
</evidence>
<sequence>MSLKSAPSLSTSSNPDRRNAPAKWSPLEAALRRSTDLNKAVAAVWLTLMWSAVLVVDDATGPHLSLNAVYLAPLCFTVWCLGSIAGLVFGLIVVAITLQLNGFGDGPSAQASTVATSTAAWNVGVRVFGVLFIILFVGAFRRTFDQERANAQIDPLTGLGNRRAFKRECGSLELASARDNRILLCGLIDVDDFKAINDRYGHAAGDDVLSIVADALLSAVRPYDVTARLGGDEFAFCLAVRDAASAERKSRKIHDAVMAALSRADYGATCSLGAATGVDVAETLRVADQTLYRAKDAGKSKWAFEVGPAQKGVSLGASASSERAQNATFRI</sequence>
<dbReference type="GO" id="GO:0043709">
    <property type="term" value="P:cell adhesion involved in single-species biofilm formation"/>
    <property type="evidence" value="ECO:0007669"/>
    <property type="project" value="TreeGrafter"/>
</dbReference>
<dbReference type="InterPro" id="IPR029787">
    <property type="entry name" value="Nucleotide_cyclase"/>
</dbReference>
<evidence type="ECO:0000256" key="1">
    <source>
        <dbReference type="ARBA" id="ARBA00012528"/>
    </source>
</evidence>